<dbReference type="AlphaFoldDB" id="A0A8H6E2B2"/>
<sequence>MANTSDEPHGLSIPVFEETLQNAVDQRSRVYSFVSSLSVRWENDQTNAKADREKFRDIVHLLGFPTPELYVIPLQDRTSGWILNHKIHLMIDQGLAAEGRALLGILNQVESDYCYLLPDSEINVIFILDSCFSHVATRNTVNAQRACFLYWEVVERIMARKTAGYKSVGLAELVDGLIEKSPQVTPSYKLLVGVHSLRLERPGSVSNVVPPPVVAPEYFAVFTVHVAKSLSKSALAKMAEWIHAWPWNIGLTLENVYESSSWTFIFRSSRYMFLS</sequence>
<reference evidence="1 2" key="1">
    <citation type="submission" date="2019-04" db="EMBL/GenBank/DDBJ databases">
        <title>Aspergillus burnettii sp. nov., novel species from soil in southeast Queensland.</title>
        <authorList>
            <person name="Gilchrist C.L.M."/>
            <person name="Pitt J.I."/>
            <person name="Lange L."/>
            <person name="Lacey H.J."/>
            <person name="Vuong D."/>
            <person name="Midgley D.J."/>
            <person name="Greenfield P."/>
            <person name="Bradbury M."/>
            <person name="Lacey E."/>
            <person name="Busk P.K."/>
            <person name="Pilgaard B."/>
            <person name="Chooi Y.H."/>
            <person name="Piggott A.M."/>
        </authorList>
    </citation>
    <scope>NUCLEOTIDE SEQUENCE [LARGE SCALE GENOMIC DNA]</scope>
    <source>
        <strain evidence="1 2">FRR 5400</strain>
    </source>
</reference>
<dbReference type="EMBL" id="SPNV01000296">
    <property type="protein sequence ID" value="KAF5856772.1"/>
    <property type="molecule type" value="Genomic_DNA"/>
</dbReference>
<organism evidence="1 2">
    <name type="scientific">Petromyces alliaceus</name>
    <name type="common">Aspergillus alliaceus</name>
    <dbReference type="NCBI Taxonomy" id="209559"/>
    <lineage>
        <taxon>Eukaryota</taxon>
        <taxon>Fungi</taxon>
        <taxon>Dikarya</taxon>
        <taxon>Ascomycota</taxon>
        <taxon>Pezizomycotina</taxon>
        <taxon>Eurotiomycetes</taxon>
        <taxon>Eurotiomycetidae</taxon>
        <taxon>Eurotiales</taxon>
        <taxon>Aspergillaceae</taxon>
        <taxon>Aspergillus</taxon>
        <taxon>Aspergillus subgen. Circumdati</taxon>
    </lineage>
</organism>
<evidence type="ECO:0000313" key="2">
    <source>
        <dbReference type="Proteomes" id="UP000541154"/>
    </source>
</evidence>
<comment type="caution">
    <text evidence="1">The sequence shown here is derived from an EMBL/GenBank/DDBJ whole genome shotgun (WGS) entry which is preliminary data.</text>
</comment>
<accession>A0A8H6E2B2</accession>
<proteinExistence type="predicted"/>
<protein>
    <submittedName>
        <fullName evidence="1">Uncharacterized protein</fullName>
    </submittedName>
</protein>
<name>A0A8H6E2B2_PETAA</name>
<dbReference type="Proteomes" id="UP000541154">
    <property type="component" value="Unassembled WGS sequence"/>
</dbReference>
<gene>
    <name evidence="1" type="ORF">ETB97_006732</name>
</gene>
<evidence type="ECO:0000313" key="1">
    <source>
        <dbReference type="EMBL" id="KAF5856772.1"/>
    </source>
</evidence>
<keyword evidence="2" id="KW-1185">Reference proteome</keyword>